<name>I5C5W5_9BACT</name>
<dbReference type="STRING" id="1189621.A3SI_08054"/>
<dbReference type="RefSeq" id="WP_009054512.1">
    <property type="nucleotide sequence ID" value="NZ_AJYA01000016.1"/>
</dbReference>
<evidence type="ECO:0008006" key="3">
    <source>
        <dbReference type="Google" id="ProtNLM"/>
    </source>
</evidence>
<comment type="caution">
    <text evidence="1">The sequence shown here is derived from an EMBL/GenBank/DDBJ whole genome shotgun (WGS) entry which is preliminary data.</text>
</comment>
<reference evidence="1 2" key="1">
    <citation type="submission" date="2012-05" db="EMBL/GenBank/DDBJ databases">
        <title>Genome sequence of Nitritalea halalkaliphila LW7.</title>
        <authorList>
            <person name="Jangir P.K."/>
            <person name="Singh A."/>
            <person name="Shivaji S."/>
            <person name="Sharma R."/>
        </authorList>
    </citation>
    <scope>NUCLEOTIDE SEQUENCE [LARGE SCALE GENOMIC DNA]</scope>
    <source>
        <strain evidence="1 2">LW7</strain>
    </source>
</reference>
<dbReference type="Proteomes" id="UP000005551">
    <property type="component" value="Unassembled WGS sequence"/>
</dbReference>
<dbReference type="OrthoDB" id="9785180at2"/>
<accession>I5C5W5</accession>
<organism evidence="1 2">
    <name type="scientific">Nitritalea halalkaliphila LW7</name>
    <dbReference type="NCBI Taxonomy" id="1189621"/>
    <lineage>
        <taxon>Bacteria</taxon>
        <taxon>Pseudomonadati</taxon>
        <taxon>Bacteroidota</taxon>
        <taxon>Cytophagia</taxon>
        <taxon>Cytophagales</taxon>
        <taxon>Cyclobacteriaceae</taxon>
        <taxon>Nitritalea</taxon>
    </lineage>
</organism>
<keyword evidence="2" id="KW-1185">Reference proteome</keyword>
<evidence type="ECO:0000313" key="2">
    <source>
        <dbReference type="Proteomes" id="UP000005551"/>
    </source>
</evidence>
<evidence type="ECO:0000313" key="1">
    <source>
        <dbReference type="EMBL" id="EIM77217.1"/>
    </source>
</evidence>
<dbReference type="AlphaFoldDB" id="I5C5W5"/>
<protein>
    <recommendedName>
        <fullName evidence="3">PpiC domain-containing protein</fullName>
    </recommendedName>
</protein>
<dbReference type="PROSITE" id="PS51257">
    <property type="entry name" value="PROKAR_LIPOPROTEIN"/>
    <property type="match status" value="1"/>
</dbReference>
<sequence>MKIDLQPILLALLLLTLGSCDLFRLKTDDNEEINPKLAEVGNQILRLDDVRFLYKTPISSMDSSQLLEAYVKSWVKKQLMIAEASQTIKIDEAEVNRKLLDYRYALLVYELERQFVEKNLDKSIQMAEVEAYYAANKENFILKDAILRVQYFKVAKGNDRAIKKILSLVGKEEEKSLAELRDVALNSTVTHFVETNSWIKWGELAAGTPLETASNVNNLLRRPGTLEFEDEEYAYIFHVLEYKLYDEYPPMEFVEAEIRKILQTKRQAALVEQLEREIYEKALEKKEFKIYE</sequence>
<proteinExistence type="predicted"/>
<gene>
    <name evidence="1" type="ORF">A3SI_08054</name>
</gene>
<dbReference type="EMBL" id="AJYA01000016">
    <property type="protein sequence ID" value="EIM77217.1"/>
    <property type="molecule type" value="Genomic_DNA"/>
</dbReference>